<accession>A0A226EY92</accession>
<evidence type="ECO:0000313" key="2">
    <source>
        <dbReference type="Proteomes" id="UP000198287"/>
    </source>
</evidence>
<keyword evidence="2" id="KW-1185">Reference proteome</keyword>
<dbReference type="SUPFAM" id="SSF81901">
    <property type="entry name" value="HCP-like"/>
    <property type="match status" value="1"/>
</dbReference>
<proteinExistence type="predicted"/>
<dbReference type="AlphaFoldDB" id="A0A226EY92"/>
<name>A0A226EY92_FOLCA</name>
<organism evidence="1 2">
    <name type="scientific">Folsomia candida</name>
    <name type="common">Springtail</name>
    <dbReference type="NCBI Taxonomy" id="158441"/>
    <lineage>
        <taxon>Eukaryota</taxon>
        <taxon>Metazoa</taxon>
        <taxon>Ecdysozoa</taxon>
        <taxon>Arthropoda</taxon>
        <taxon>Hexapoda</taxon>
        <taxon>Collembola</taxon>
        <taxon>Entomobryomorpha</taxon>
        <taxon>Isotomoidea</taxon>
        <taxon>Isotomidae</taxon>
        <taxon>Proisotominae</taxon>
        <taxon>Folsomia</taxon>
    </lineage>
</organism>
<dbReference type="Proteomes" id="UP000198287">
    <property type="component" value="Unassembled WGS sequence"/>
</dbReference>
<dbReference type="OrthoDB" id="8251765at2759"/>
<sequence length="470" mass="54544">MLMMTSKPCEWPWWTEELRNTLEEILGEREGDDVTENVFEEGRISADGKDKLERAVRLECTNPSLRFAYIRALADELNGYEDIVDKRFLVVSFGTKRILGSVQHLRDYIYGQCMKLFDLDPISLEYNLGVARLCTLTLPPWARNLQFAKLCLDRAVIFHHESSKALKRMASYLLNVEKDIASARSYFQKAISYDPEDFQTAISILYSLFADIGTFKGQVSTLLKAEFQKPFWTDKQIAELYFVRGLFQFFYNGYEKDVAISWTLAFSKSEQEFQSCIERFTRTKMIYQFSWKHDEVFTFSNFCDVLKEGFAFPEVDAKKLKAIRSLIKIVGRKEFKEKNEKAARAASSDVKSSHFGRKGPEVPPTILDNILVGSEGDVTEAFKLFRIPETSPKFIMEDKYRKACRELQCIKKQPQCDHEEIAHKTFELNSAFATLHHHFHRKRDSAAAATTEIRKPKEEIMVDEHLYEID</sequence>
<evidence type="ECO:0000313" key="1">
    <source>
        <dbReference type="EMBL" id="OXA62138.1"/>
    </source>
</evidence>
<comment type="caution">
    <text evidence="1">The sequence shown here is derived from an EMBL/GenBank/DDBJ whole genome shotgun (WGS) entry which is preliminary data.</text>
</comment>
<dbReference type="EMBL" id="LNIX01000001">
    <property type="protein sequence ID" value="OXA62138.1"/>
    <property type="molecule type" value="Genomic_DNA"/>
</dbReference>
<reference evidence="1 2" key="1">
    <citation type="submission" date="2015-12" db="EMBL/GenBank/DDBJ databases">
        <title>The genome of Folsomia candida.</title>
        <authorList>
            <person name="Faddeeva A."/>
            <person name="Derks M.F."/>
            <person name="Anvar Y."/>
            <person name="Smit S."/>
            <person name="Van Straalen N."/>
            <person name="Roelofs D."/>
        </authorList>
    </citation>
    <scope>NUCLEOTIDE SEQUENCE [LARGE SCALE GENOMIC DNA]</scope>
    <source>
        <strain evidence="1 2">VU population</strain>
        <tissue evidence="1">Whole body</tissue>
    </source>
</reference>
<gene>
    <name evidence="1" type="ORF">Fcan01_03200</name>
</gene>
<protein>
    <submittedName>
        <fullName evidence="1">Uncharacterized protein</fullName>
    </submittedName>
</protein>